<dbReference type="Gene3D" id="2.60.40.10">
    <property type="entry name" value="Immunoglobulins"/>
    <property type="match status" value="15"/>
</dbReference>
<evidence type="ECO:0000256" key="6">
    <source>
        <dbReference type="SAM" id="SignalP"/>
    </source>
</evidence>
<dbReference type="InterPro" id="IPR035986">
    <property type="entry name" value="PKD_dom_sf"/>
</dbReference>
<feature type="domain" description="PKD" evidence="7">
    <location>
        <begin position="105"/>
        <end position="192"/>
    </location>
</feature>
<evidence type="ECO:0000256" key="1">
    <source>
        <dbReference type="ARBA" id="ARBA00004141"/>
    </source>
</evidence>
<dbReference type="Proteomes" id="UP000293874">
    <property type="component" value="Unassembled WGS sequence"/>
</dbReference>
<dbReference type="InterPro" id="IPR022409">
    <property type="entry name" value="PKD/Chitinase_dom"/>
</dbReference>
<organism evidence="8 9">
    <name type="scientific">Pseudobacter ginsenosidimutans</name>
    <dbReference type="NCBI Taxonomy" id="661488"/>
    <lineage>
        <taxon>Bacteria</taxon>
        <taxon>Pseudomonadati</taxon>
        <taxon>Bacteroidota</taxon>
        <taxon>Chitinophagia</taxon>
        <taxon>Chitinophagales</taxon>
        <taxon>Chitinophagaceae</taxon>
        <taxon>Pseudobacter</taxon>
    </lineage>
</organism>
<evidence type="ECO:0000313" key="8">
    <source>
        <dbReference type="EMBL" id="RZS70915.1"/>
    </source>
</evidence>
<reference evidence="8 9" key="1">
    <citation type="submission" date="2019-02" db="EMBL/GenBank/DDBJ databases">
        <title>Genomic Encyclopedia of Type Strains, Phase IV (KMG-IV): sequencing the most valuable type-strain genomes for metagenomic binning, comparative biology and taxonomic classification.</title>
        <authorList>
            <person name="Goeker M."/>
        </authorList>
    </citation>
    <scope>NUCLEOTIDE SEQUENCE [LARGE SCALE GENOMIC DNA]</scope>
    <source>
        <strain evidence="8 9">DSM 18116</strain>
    </source>
</reference>
<dbReference type="SMART" id="SM00089">
    <property type="entry name" value="PKD"/>
    <property type="match status" value="14"/>
</dbReference>
<dbReference type="NCBIfam" id="TIGR04131">
    <property type="entry name" value="Bac_Flav_CTERM"/>
    <property type="match status" value="1"/>
</dbReference>
<feature type="domain" description="PKD" evidence="7">
    <location>
        <begin position="1040"/>
        <end position="1102"/>
    </location>
</feature>
<feature type="domain" description="PKD" evidence="7">
    <location>
        <begin position="1209"/>
        <end position="1258"/>
    </location>
</feature>
<dbReference type="OrthoDB" id="7794186at2"/>
<comment type="subcellular location">
    <subcellularLocation>
        <location evidence="1">Membrane</location>
        <topology evidence="1">Multi-pass membrane protein</topology>
    </subcellularLocation>
</comment>
<protein>
    <submittedName>
        <fullName evidence="8">Gliding motility-associated-like protein</fullName>
    </submittedName>
</protein>
<dbReference type="SUPFAM" id="SSF49299">
    <property type="entry name" value="PKD domain"/>
    <property type="match status" value="14"/>
</dbReference>
<dbReference type="PROSITE" id="PS50093">
    <property type="entry name" value="PKD"/>
    <property type="match status" value="14"/>
</dbReference>
<feature type="chain" id="PRO_5020563623" evidence="6">
    <location>
        <begin position="23"/>
        <end position="1437"/>
    </location>
</feature>
<evidence type="ECO:0000256" key="5">
    <source>
        <dbReference type="ARBA" id="ARBA00023136"/>
    </source>
</evidence>
<feature type="domain" description="PKD" evidence="7">
    <location>
        <begin position="377"/>
        <end position="429"/>
    </location>
</feature>
<proteinExistence type="predicted"/>
<dbReference type="Pfam" id="PF13585">
    <property type="entry name" value="CHU_C"/>
    <property type="match status" value="1"/>
</dbReference>
<gene>
    <name evidence="8" type="ORF">EV199_2814</name>
</gene>
<dbReference type="Pfam" id="PF18911">
    <property type="entry name" value="PKD_4"/>
    <property type="match status" value="12"/>
</dbReference>
<evidence type="ECO:0000313" key="9">
    <source>
        <dbReference type="Proteomes" id="UP000293874"/>
    </source>
</evidence>
<feature type="domain" description="PKD" evidence="7">
    <location>
        <begin position="23"/>
        <end position="106"/>
    </location>
</feature>
<dbReference type="GO" id="GO:0006816">
    <property type="term" value="P:calcium ion transport"/>
    <property type="evidence" value="ECO:0007669"/>
    <property type="project" value="TreeGrafter"/>
</dbReference>
<dbReference type="InterPro" id="IPR013783">
    <property type="entry name" value="Ig-like_fold"/>
</dbReference>
<feature type="domain" description="PKD" evidence="7">
    <location>
        <begin position="851"/>
        <end position="900"/>
    </location>
</feature>
<feature type="domain" description="PKD" evidence="7">
    <location>
        <begin position="208"/>
        <end position="277"/>
    </location>
</feature>
<dbReference type="GO" id="GO:0005886">
    <property type="term" value="C:plasma membrane"/>
    <property type="evidence" value="ECO:0007669"/>
    <property type="project" value="TreeGrafter"/>
</dbReference>
<evidence type="ECO:0000259" key="7">
    <source>
        <dbReference type="PROSITE" id="PS50093"/>
    </source>
</evidence>
<feature type="domain" description="PKD" evidence="7">
    <location>
        <begin position="272"/>
        <end position="331"/>
    </location>
</feature>
<feature type="domain" description="PKD" evidence="7">
    <location>
        <begin position="628"/>
        <end position="678"/>
    </location>
</feature>
<keyword evidence="5" id="KW-0472">Membrane</keyword>
<dbReference type="InterPro" id="IPR026341">
    <property type="entry name" value="T9SS_type_B"/>
</dbReference>
<feature type="signal peptide" evidence="6">
    <location>
        <begin position="1"/>
        <end position="22"/>
    </location>
</feature>
<feature type="domain" description="PKD" evidence="7">
    <location>
        <begin position="765"/>
        <end position="835"/>
    </location>
</feature>
<dbReference type="GO" id="GO:0005261">
    <property type="term" value="F:monoatomic cation channel activity"/>
    <property type="evidence" value="ECO:0007669"/>
    <property type="project" value="TreeGrafter"/>
</dbReference>
<keyword evidence="4" id="KW-1133">Transmembrane helix</keyword>
<keyword evidence="6" id="KW-0732">Signal</keyword>
<dbReference type="PANTHER" id="PTHR46730">
    <property type="entry name" value="POLYCYSTIN-1"/>
    <property type="match status" value="1"/>
</dbReference>
<evidence type="ECO:0000256" key="4">
    <source>
        <dbReference type="ARBA" id="ARBA00022989"/>
    </source>
</evidence>
<dbReference type="RefSeq" id="WP_130541460.1">
    <property type="nucleotide sequence ID" value="NZ_CP042431.1"/>
</dbReference>
<dbReference type="CDD" id="cd00146">
    <property type="entry name" value="PKD"/>
    <property type="match status" value="13"/>
</dbReference>
<keyword evidence="2" id="KW-0812">Transmembrane</keyword>
<dbReference type="PANTHER" id="PTHR46730:SF4">
    <property type="entry name" value="POLYCYSTIC KIDNEY DISEASE PROTEIN 1-LIKE 1"/>
    <property type="match status" value="1"/>
</dbReference>
<keyword evidence="3" id="KW-0677">Repeat</keyword>
<feature type="domain" description="PKD" evidence="7">
    <location>
        <begin position="465"/>
        <end position="509"/>
    </location>
</feature>
<comment type="caution">
    <text evidence="8">The sequence shown here is derived from an EMBL/GenBank/DDBJ whole genome shotgun (WGS) entry which is preliminary data.</text>
</comment>
<sequence>MKRLWLCTLVLLALLQEAAAQAPVAAFSSNRQSGCAPLGVAFRDESSNSPKYWSWDFGNGQFSNLQNPSVTYAQPGTYTVTLTVRNGDGTHSITRTNYITVSESPQANFIASQTIACAPSSIQFTDRSVPNNSPITEWYWDFGDGTTSNQQNPVKSYTEPGFYTVSLRVTSASGCVASRSVGRMIRITPGVTADFNFTPPPTCRAPFNVNFSNQTSGPGTLTYQWNFGNSTSSTTTDPTAIYTATGTFNVTLTARSQYGCSNTITKPVTISTPVTDFSGPAGACLNTLVTFTDASSKTAISSSWSLGNGETSDQPTATATYTAPGTYNIKIVNTYGACKDSITKPIVVSDKPAVDFSAPSTSACQAPFTVNFRANAPAAATWLWNFGDGNTSAAQNPSHTYTREGDFNVTLSITNADGCSNTITKNAFVRIRQPQIRFTNTPAGGCIPFRFSPRANVSAPDGVRSYAWDFGNGQTGTGPTPVANYTTEGKFALTLTVVTNGGCTQTYTLPDAVETGTRKTAAFRANSTDICAAAEVRFANLSDAGTDEWLWDFGDGNTSVERNPSHRYRDTGNFTVQLIAYYQKCPSLPVTTVIHNKPPLASLQYTADCSVDNRYNFINTSKVDNSLPVSYLWDFGDGNTSTAASPPARTYAGPGPYQIRLRVTNGSCTHTATRNLVLADESPEFRISPQPACTNSPVMLETINSDPAKIHLYFWSINGGPFVTGDRNHEVNMPNPGNYNVRLRIADIHNCIRTSPAQTIVINGPRARFTPSIRGTCRNNAITFTNQTTSAVTISQWIFDFGDGTTSTFTAPPFTHRYADTGTYIVKLTAVDANGCQGVYTDPLPVRISGPTIGFRSDYTTVCPRTNITFTDTSSANILRYRWDFGDGSTSTQQNPVHAFQGTDGNTFRIKLEVTDANGCTDSVVRNDYVILKTPKPALDIEDTTTICPPLQTKFFNRSQDYESFYWDFGDGGASSLDEPDHFYNGFGTYTAKLYVIGIGGCLDSVSRIVRVIDPAANTNVNFSPTSACDTLVVDFTITTPDYTSFTFNFGDGASDNTQSKNLQHMYTAPNNYRPTITLRDNMGCQVTRGFASTVQILGAEVLFGMDRKRFCDEGQIFFTDYTRPRFDPILSREWNFGDGITSTEDHPSHRYTEPGTYYPTLTAVTGAGCSSVMVDTVRVFRTPAPLIDGGPTVCINSELPLRATLQVPDTAITWKWEPGGNGETSTVKYGASGTYTVRLQATNLLGCSGNTSTEIQVPPLPVITVQQDPVIPVGGSITLPVSYTGDIVSWNWVPAKDLSCNDCPNPVASPKFTTKYVVQVTDQYGCTNNQGITVNVQCNDKNYFVPNTFSPNNDGHNDRFYPRGSNITRINSMKIFNRWGELLFERRNFAANDPAAGWDGTAKGKPADPDVYIYVIEFICENAAIVPFRGNVMLLK</sequence>
<feature type="domain" description="PKD" evidence="7">
    <location>
        <begin position="964"/>
        <end position="1019"/>
    </location>
</feature>
<dbReference type="FunFam" id="2.60.40.10:FF:000270">
    <property type="entry name" value="Cell surface protein"/>
    <property type="match status" value="1"/>
</dbReference>
<keyword evidence="9" id="KW-1185">Reference proteome</keyword>
<name>A0A4Q7MQD6_9BACT</name>
<evidence type="ECO:0000256" key="3">
    <source>
        <dbReference type="ARBA" id="ARBA00022737"/>
    </source>
</evidence>
<accession>A0A4Q7MQD6</accession>
<feature type="domain" description="PKD" evidence="7">
    <location>
        <begin position="519"/>
        <end position="580"/>
    </location>
</feature>
<dbReference type="Pfam" id="PF00801">
    <property type="entry name" value="PKD"/>
    <property type="match status" value="1"/>
</dbReference>
<dbReference type="InterPro" id="IPR000601">
    <property type="entry name" value="PKD_dom"/>
</dbReference>
<dbReference type="EMBL" id="SGXA01000002">
    <property type="protein sequence ID" value="RZS70915.1"/>
    <property type="molecule type" value="Genomic_DNA"/>
</dbReference>
<feature type="domain" description="PKD" evidence="7">
    <location>
        <begin position="1128"/>
        <end position="1187"/>
    </location>
</feature>
<evidence type="ECO:0000256" key="2">
    <source>
        <dbReference type="ARBA" id="ARBA00022692"/>
    </source>
</evidence>